<organism evidence="2 3">
    <name type="scientific">Qipengyuania soli</name>
    <dbReference type="NCBI Taxonomy" id="2782568"/>
    <lineage>
        <taxon>Bacteria</taxon>
        <taxon>Pseudomonadati</taxon>
        <taxon>Pseudomonadota</taxon>
        <taxon>Alphaproteobacteria</taxon>
        <taxon>Sphingomonadales</taxon>
        <taxon>Erythrobacteraceae</taxon>
        <taxon>Qipengyuania</taxon>
    </lineage>
</organism>
<gene>
    <name evidence="2" type="ORF">IRL76_00700</name>
</gene>
<keyword evidence="1" id="KW-0812">Transmembrane</keyword>
<dbReference type="AlphaFoldDB" id="A0A7S8IUY1"/>
<evidence type="ECO:0000313" key="3">
    <source>
        <dbReference type="Proteomes" id="UP000594459"/>
    </source>
</evidence>
<dbReference type="Proteomes" id="UP000594459">
    <property type="component" value="Chromosome"/>
</dbReference>
<name>A0A7S8IUY1_9SPHN</name>
<dbReference type="RefSeq" id="WP_200982228.1">
    <property type="nucleotide sequence ID" value="NZ_CP064654.1"/>
</dbReference>
<feature type="transmembrane region" description="Helical" evidence="1">
    <location>
        <begin position="15"/>
        <end position="37"/>
    </location>
</feature>
<keyword evidence="1" id="KW-0472">Membrane</keyword>
<evidence type="ECO:0000313" key="2">
    <source>
        <dbReference type="EMBL" id="QPC99137.1"/>
    </source>
</evidence>
<reference evidence="2 3" key="1">
    <citation type="submission" date="2020-11" db="EMBL/GenBank/DDBJ databases">
        <title>The genome sequence of Erythrobacter sp. 6D36.</title>
        <authorList>
            <person name="Liu Y."/>
        </authorList>
    </citation>
    <scope>NUCLEOTIDE SEQUENCE [LARGE SCALE GENOMIC DNA]</scope>
    <source>
        <strain evidence="2 3">6D36</strain>
    </source>
</reference>
<protein>
    <submittedName>
        <fullName evidence="2">Outer membrane beta-barrel protein</fullName>
    </submittedName>
</protein>
<accession>A0A7S8IUY1</accession>
<dbReference type="Pfam" id="PF10082">
    <property type="entry name" value="BBP2_2"/>
    <property type="match status" value="1"/>
</dbReference>
<dbReference type="EMBL" id="CP064654">
    <property type="protein sequence ID" value="QPC99137.1"/>
    <property type="molecule type" value="Genomic_DNA"/>
</dbReference>
<keyword evidence="3" id="KW-1185">Reference proteome</keyword>
<keyword evidence="1" id="KW-1133">Transmembrane helix</keyword>
<dbReference type="KEGG" id="qso:IRL76_00700"/>
<evidence type="ECO:0000256" key="1">
    <source>
        <dbReference type="SAM" id="Phobius"/>
    </source>
</evidence>
<feature type="transmembrane region" description="Helical" evidence="1">
    <location>
        <begin position="67"/>
        <end position="84"/>
    </location>
</feature>
<proteinExistence type="predicted"/>
<dbReference type="InterPro" id="IPR018759">
    <property type="entry name" value="BBP2_2"/>
</dbReference>
<sequence length="472" mass="52445">MVNRPTTRMVPDSRAGAALGGAGMLVQDLILVGRWVLGEPKRVKKGARSLRIARVQAQRLRKRRRHYLRWGVALAALTLARPAYAQQPGVVTPFDLFDPESGDGVKLGEKLHLYPRLEVDGTFDSNIYNTENNEIDDFVLSVRPRFLLKPDLGRHSLQVYGGAEFQRHADVTSEDSDQYDIGGRAVLDFASRTELAIDGGYRHGIEQRGTAGDQFLTDRPVEYDRVEFGAQLRRTGGFLEMLGEVRLAEIDFEDATQGGVPVDLSGRDVSVQRARIRGSAPSSDHTRIFLEVSGNRVRYERDDPISRDSDGFAVIAGMRLLLTDLIQLEAGGGYIHQEFDNPAIENVSDINYHLRIDWTPKPDVEVTALAQRVVEPSPRTDVPAIVATDFRLEATKVFGDRLLATAEVGARREEYQGINRSDLRLHAGLSAHYRLTNNVGVIGRVGWRQQDGGDFGRDYSGVSATVGVRIRM</sequence>